<dbReference type="InterPro" id="IPR011257">
    <property type="entry name" value="DNA_glycosylase"/>
</dbReference>
<sequence length="204" mass="23361">MVPTDNLLKPAPTDNMIKRCEWVSHYSATDMMTKYHDTEWGKPLRGNDVKLFELLTLEIFQAGLIWEISLKKRSGLNEAFFHFDVDRVASMTEADVLRLKQDENIIRNGLKIAATINNARIIKHLQGTFGSLSEYMWHFTDNQTINHHITRPSEIVAQNALSQQVAKDMKKQGFKFAGPVTIYSYLQAMGVINDHESTCDFNPE</sequence>
<dbReference type="AlphaFoldDB" id="A0A1X0VDZ8"/>
<dbReference type="STRING" id="33968.BMS77_09560"/>
<protein>
    <submittedName>
        <fullName evidence="2">3-methyladenine DNA glycosylase</fullName>
    </submittedName>
</protein>
<dbReference type="InterPro" id="IPR005019">
    <property type="entry name" value="Adenine_glyco"/>
</dbReference>
<dbReference type="SUPFAM" id="SSF48150">
    <property type="entry name" value="DNA-glycosylase"/>
    <property type="match status" value="1"/>
</dbReference>
<keyword evidence="1" id="KW-0479">Metal-binding</keyword>
<comment type="caution">
    <text evidence="2">The sequence shown here is derived from an EMBL/GenBank/DDBJ whole genome shotgun (WGS) entry which is preliminary data.</text>
</comment>
<dbReference type="Proteomes" id="UP000192288">
    <property type="component" value="Unassembled WGS sequence"/>
</dbReference>
<dbReference type="PANTHER" id="PTHR30037:SF4">
    <property type="entry name" value="DNA-3-METHYLADENINE GLYCOSYLASE I"/>
    <property type="match status" value="1"/>
</dbReference>
<feature type="binding site" evidence="1">
    <location>
        <position position="195"/>
    </location>
    <ligand>
        <name>Zn(2+)</name>
        <dbReference type="ChEBI" id="CHEBI:29105"/>
    </ligand>
</feature>
<dbReference type="Pfam" id="PF03352">
    <property type="entry name" value="Adenine_glyco"/>
    <property type="match status" value="1"/>
</dbReference>
<evidence type="ECO:0000313" key="2">
    <source>
        <dbReference type="EMBL" id="ORI97928.1"/>
    </source>
</evidence>
<gene>
    <name evidence="2" type="ORF">BMR96_04275</name>
</gene>
<organism evidence="2 3">
    <name type="scientific">Leuconostoc pseudomesenteroides</name>
    <dbReference type="NCBI Taxonomy" id="33968"/>
    <lineage>
        <taxon>Bacteria</taxon>
        <taxon>Bacillati</taxon>
        <taxon>Bacillota</taxon>
        <taxon>Bacilli</taxon>
        <taxon>Lactobacillales</taxon>
        <taxon>Lactobacillaceae</taxon>
        <taxon>Leuconostoc</taxon>
    </lineage>
</organism>
<dbReference type="EMBL" id="MPLS01000011">
    <property type="protein sequence ID" value="ORI97928.1"/>
    <property type="molecule type" value="Genomic_DNA"/>
</dbReference>
<dbReference type="RefSeq" id="WP_080519575.1">
    <property type="nucleotide sequence ID" value="NZ_MPLS01000011.1"/>
</dbReference>
<dbReference type="GO" id="GO:0046872">
    <property type="term" value="F:metal ion binding"/>
    <property type="evidence" value="ECO:0007669"/>
    <property type="project" value="UniProtKB-KW"/>
</dbReference>
<accession>A0A1X0VDZ8</accession>
<dbReference type="eggNOG" id="COG2818">
    <property type="taxonomic scope" value="Bacteria"/>
</dbReference>
<dbReference type="InterPro" id="IPR052891">
    <property type="entry name" value="DNA-3mA_glycosylase"/>
</dbReference>
<evidence type="ECO:0000256" key="1">
    <source>
        <dbReference type="PIRSR" id="PIRSR605019-1"/>
    </source>
</evidence>
<name>A0A1X0VDZ8_LEUPS</name>
<reference evidence="2 3" key="1">
    <citation type="journal article" date="2017" name="Front. Microbiol.">
        <title>Genomic Characterization of Dairy Associated Leuconostoc Species and Diversity of Leuconostocs in Undefined Mixed Mesophilic Starter Cultures.</title>
        <authorList>
            <person name="Frantzen C.A."/>
            <person name="Kot W."/>
            <person name="Pedersen T.B."/>
            <person name="Ardo Y.M."/>
            <person name="Broadbent J.R."/>
            <person name="Neve H."/>
            <person name="Hansen L.H."/>
            <person name="Dal Bello F."/>
            <person name="Ostlie H.M."/>
            <person name="Kleppen H.P."/>
            <person name="Vogensen F.K."/>
            <person name="Holo H."/>
        </authorList>
    </citation>
    <scope>NUCLEOTIDE SEQUENCE [LARGE SCALE GENOMIC DNA]</scope>
    <source>
        <strain evidence="2 3">LMGCF08</strain>
    </source>
</reference>
<feature type="binding site" evidence="1">
    <location>
        <position position="20"/>
    </location>
    <ligand>
        <name>Zn(2+)</name>
        <dbReference type="ChEBI" id="CHEBI:29105"/>
    </ligand>
</feature>
<proteinExistence type="predicted"/>
<dbReference type="Gene3D" id="1.10.340.30">
    <property type="entry name" value="Hypothetical protein, domain 2"/>
    <property type="match status" value="1"/>
</dbReference>
<feature type="binding site" evidence="1">
    <location>
        <position position="199"/>
    </location>
    <ligand>
        <name>Zn(2+)</name>
        <dbReference type="ChEBI" id="CHEBI:29105"/>
    </ligand>
</feature>
<evidence type="ECO:0000313" key="3">
    <source>
        <dbReference type="Proteomes" id="UP000192288"/>
    </source>
</evidence>
<dbReference type="PANTHER" id="PTHR30037">
    <property type="entry name" value="DNA-3-METHYLADENINE GLYCOSYLASE 1"/>
    <property type="match status" value="1"/>
</dbReference>
<dbReference type="GO" id="GO:0008725">
    <property type="term" value="F:DNA-3-methyladenine glycosylase activity"/>
    <property type="evidence" value="ECO:0007669"/>
    <property type="project" value="InterPro"/>
</dbReference>
<keyword evidence="1" id="KW-0862">Zinc</keyword>
<dbReference type="GO" id="GO:0006284">
    <property type="term" value="P:base-excision repair"/>
    <property type="evidence" value="ECO:0007669"/>
    <property type="project" value="InterPro"/>
</dbReference>
<feature type="binding site" evidence="1">
    <location>
        <position position="36"/>
    </location>
    <ligand>
        <name>Zn(2+)</name>
        <dbReference type="ChEBI" id="CHEBI:29105"/>
    </ligand>
</feature>